<reference evidence="3 4" key="1">
    <citation type="submission" date="2017-05" db="EMBL/GenBank/DDBJ databases">
        <title>Isolation of Rhodococcus sp. S2-17 biodegrading of BP-3.</title>
        <authorList>
            <person name="Lee Y."/>
            <person name="Kim K.H."/>
            <person name="Chun B.H."/>
            <person name="Jung H.S."/>
            <person name="Jeon C.O."/>
        </authorList>
    </citation>
    <scope>NUCLEOTIDE SEQUENCE [LARGE SCALE GENOMIC DNA]</scope>
    <source>
        <strain evidence="3 4">S2-17</strain>
    </source>
</reference>
<name>A0A2S2BUX0_9NOCA</name>
<dbReference type="OrthoDB" id="4464730at2"/>
<dbReference type="KEGG" id="roz:CBI38_13005"/>
<dbReference type="EMBL" id="CP021354">
    <property type="protein sequence ID" value="AWK72359.1"/>
    <property type="molecule type" value="Genomic_DNA"/>
</dbReference>
<evidence type="ECO:0000256" key="1">
    <source>
        <dbReference type="SAM" id="SignalP"/>
    </source>
</evidence>
<keyword evidence="1" id="KW-0732">Signal</keyword>
<evidence type="ECO:0000313" key="4">
    <source>
        <dbReference type="Proteomes" id="UP000245711"/>
    </source>
</evidence>
<gene>
    <name evidence="3" type="ORF">CBI38_13005</name>
</gene>
<feature type="signal peptide" evidence="1">
    <location>
        <begin position="1"/>
        <end position="29"/>
    </location>
</feature>
<evidence type="ECO:0000313" key="3">
    <source>
        <dbReference type="EMBL" id="AWK72359.1"/>
    </source>
</evidence>
<feature type="domain" description="DUF732" evidence="2">
    <location>
        <begin position="54"/>
        <end position="128"/>
    </location>
</feature>
<organism evidence="3 4">
    <name type="scientific">Rhodococcus oxybenzonivorans</name>
    <dbReference type="NCBI Taxonomy" id="1990687"/>
    <lineage>
        <taxon>Bacteria</taxon>
        <taxon>Bacillati</taxon>
        <taxon>Actinomycetota</taxon>
        <taxon>Actinomycetes</taxon>
        <taxon>Mycobacteriales</taxon>
        <taxon>Nocardiaceae</taxon>
        <taxon>Rhodococcus</taxon>
    </lineage>
</organism>
<dbReference type="RefSeq" id="WP_109329418.1">
    <property type="nucleotide sequence ID" value="NZ_CP021354.1"/>
</dbReference>
<dbReference type="Pfam" id="PF05305">
    <property type="entry name" value="DUF732"/>
    <property type="match status" value="1"/>
</dbReference>
<protein>
    <recommendedName>
        <fullName evidence="2">DUF732 domain-containing protein</fullName>
    </recommendedName>
</protein>
<accession>A0A2S2BUX0</accession>
<keyword evidence="4" id="KW-1185">Reference proteome</keyword>
<sequence>MTSFGRSLLIGCACALGTVAFSACSQATAADDTSASAAATTTASSNIDARGLRYQQTLVDAGLPAIPADTVMAIANGVCGQLSWGTDEATIMEHLTPMAQFASAASDTHLTTEQVARVFLDAAEANYC</sequence>
<dbReference type="InterPro" id="IPR007969">
    <property type="entry name" value="DUF732"/>
</dbReference>
<evidence type="ECO:0000259" key="2">
    <source>
        <dbReference type="Pfam" id="PF05305"/>
    </source>
</evidence>
<feature type="chain" id="PRO_5015398323" description="DUF732 domain-containing protein" evidence="1">
    <location>
        <begin position="30"/>
        <end position="128"/>
    </location>
</feature>
<dbReference type="AlphaFoldDB" id="A0A2S2BUX0"/>
<proteinExistence type="predicted"/>
<dbReference type="Proteomes" id="UP000245711">
    <property type="component" value="Chromosome"/>
</dbReference>
<dbReference type="PROSITE" id="PS51257">
    <property type="entry name" value="PROKAR_LIPOPROTEIN"/>
    <property type="match status" value="1"/>
</dbReference>